<organism evidence="2">
    <name type="scientific">Vibrio chaetopteri</name>
    <dbReference type="NCBI Taxonomy" id="3016528"/>
    <lineage>
        <taxon>Bacteria</taxon>
        <taxon>Pseudomonadati</taxon>
        <taxon>Pseudomonadota</taxon>
        <taxon>Gammaproteobacteria</taxon>
        <taxon>Vibrionales</taxon>
        <taxon>Vibrionaceae</taxon>
        <taxon>Vibrio</taxon>
    </lineage>
</organism>
<accession>A0AAU8BQB5</accession>
<evidence type="ECO:0000313" key="2">
    <source>
        <dbReference type="EMBL" id="XCD18490.1"/>
    </source>
</evidence>
<feature type="chain" id="PRO_5043694900" description="Lipoprotein" evidence="1">
    <location>
        <begin position="24"/>
        <end position="195"/>
    </location>
</feature>
<sequence length="195" mass="21017">MRRIQLPLTVILSSLLITTGCSTMPGSTEQSQLNEFEKLIEHTLVELYAKNSDIEKQADNAIGYIVLTGTVTKVPVFGAGSGYGVAVDNVTGEKTYLKTRRVDIGAGWGIRSSRTVIFFSDASKFEEFRRGKWIFNLGAEATAKVGDVGGNGSTDGSGILASKGYKQYLILDSGLSVTFTSTLTSISPFELVEQK</sequence>
<dbReference type="PROSITE" id="PS51257">
    <property type="entry name" value="PROKAR_LIPOPROTEIN"/>
    <property type="match status" value="1"/>
</dbReference>
<dbReference type="KEGG" id="vck:PG915_17095"/>
<feature type="signal peptide" evidence="1">
    <location>
        <begin position="1"/>
        <end position="23"/>
    </location>
</feature>
<dbReference type="EMBL" id="CP115921">
    <property type="protein sequence ID" value="XCD18490.1"/>
    <property type="molecule type" value="Genomic_DNA"/>
</dbReference>
<evidence type="ECO:0000256" key="1">
    <source>
        <dbReference type="SAM" id="SignalP"/>
    </source>
</evidence>
<protein>
    <recommendedName>
        <fullName evidence="3">Lipoprotein</fullName>
    </recommendedName>
</protein>
<dbReference type="RefSeq" id="WP_353499631.1">
    <property type="nucleotide sequence ID" value="NZ_CP115921.1"/>
</dbReference>
<dbReference type="AlphaFoldDB" id="A0AAU8BQB5"/>
<reference evidence="2" key="1">
    <citation type="submission" date="2023-01" db="EMBL/GenBank/DDBJ databases">
        <title>Vibrio sp. CB1-14 genome sequencing.</title>
        <authorList>
            <person name="Otstavnykh N."/>
            <person name="Isaeva M."/>
            <person name="Meleshko D."/>
        </authorList>
    </citation>
    <scope>NUCLEOTIDE SEQUENCE</scope>
    <source>
        <strain evidence="2">CB1-14</strain>
    </source>
</reference>
<keyword evidence="1" id="KW-0732">Signal</keyword>
<evidence type="ECO:0008006" key="3">
    <source>
        <dbReference type="Google" id="ProtNLM"/>
    </source>
</evidence>
<gene>
    <name evidence="2" type="ORF">PG915_17095</name>
</gene>
<name>A0AAU8BQB5_9VIBR</name>
<proteinExistence type="predicted"/>